<keyword evidence="3" id="KW-1185">Reference proteome</keyword>
<proteinExistence type="predicted"/>
<dbReference type="EMBL" id="JAIWYP010000001">
    <property type="protein sequence ID" value="KAH3889008.1"/>
    <property type="molecule type" value="Genomic_DNA"/>
</dbReference>
<evidence type="ECO:0000256" key="1">
    <source>
        <dbReference type="SAM" id="Phobius"/>
    </source>
</evidence>
<accession>A0A9D4N3L2</accession>
<sequence length="82" mass="9395">MQPDRDLNPGPPHSVRTLYRLSYPARLHIVLYLVNINPCYIFLTLVKLAPNVGRQCNQGEKICSQTGTRTRDLRIPCERSTD</sequence>
<evidence type="ECO:0000313" key="2">
    <source>
        <dbReference type="EMBL" id="KAH3889008.1"/>
    </source>
</evidence>
<keyword evidence="1" id="KW-0472">Membrane</keyword>
<protein>
    <submittedName>
        <fullName evidence="2">Uncharacterized protein</fullName>
    </submittedName>
</protein>
<feature type="transmembrane region" description="Helical" evidence="1">
    <location>
        <begin position="29"/>
        <end position="49"/>
    </location>
</feature>
<gene>
    <name evidence="2" type="ORF">DPMN_013054</name>
</gene>
<organism evidence="2 3">
    <name type="scientific">Dreissena polymorpha</name>
    <name type="common">Zebra mussel</name>
    <name type="synonym">Mytilus polymorpha</name>
    <dbReference type="NCBI Taxonomy" id="45954"/>
    <lineage>
        <taxon>Eukaryota</taxon>
        <taxon>Metazoa</taxon>
        <taxon>Spiralia</taxon>
        <taxon>Lophotrochozoa</taxon>
        <taxon>Mollusca</taxon>
        <taxon>Bivalvia</taxon>
        <taxon>Autobranchia</taxon>
        <taxon>Heteroconchia</taxon>
        <taxon>Euheterodonta</taxon>
        <taxon>Imparidentia</taxon>
        <taxon>Neoheterodontei</taxon>
        <taxon>Myida</taxon>
        <taxon>Dreissenoidea</taxon>
        <taxon>Dreissenidae</taxon>
        <taxon>Dreissena</taxon>
    </lineage>
</organism>
<dbReference type="Proteomes" id="UP000828390">
    <property type="component" value="Unassembled WGS sequence"/>
</dbReference>
<reference evidence="2" key="2">
    <citation type="submission" date="2020-11" db="EMBL/GenBank/DDBJ databases">
        <authorList>
            <person name="McCartney M.A."/>
            <person name="Auch B."/>
            <person name="Kono T."/>
            <person name="Mallez S."/>
            <person name="Becker A."/>
            <person name="Gohl D.M."/>
            <person name="Silverstein K.A.T."/>
            <person name="Koren S."/>
            <person name="Bechman K.B."/>
            <person name="Herman A."/>
            <person name="Abrahante J.E."/>
            <person name="Garbe J."/>
        </authorList>
    </citation>
    <scope>NUCLEOTIDE SEQUENCE</scope>
    <source>
        <strain evidence="2">Duluth1</strain>
        <tissue evidence="2">Whole animal</tissue>
    </source>
</reference>
<evidence type="ECO:0000313" key="3">
    <source>
        <dbReference type="Proteomes" id="UP000828390"/>
    </source>
</evidence>
<comment type="caution">
    <text evidence="2">The sequence shown here is derived from an EMBL/GenBank/DDBJ whole genome shotgun (WGS) entry which is preliminary data.</text>
</comment>
<keyword evidence="1" id="KW-1133">Transmembrane helix</keyword>
<keyword evidence="1" id="KW-0812">Transmembrane</keyword>
<reference evidence="2" key="1">
    <citation type="journal article" date="2019" name="bioRxiv">
        <title>The Genome of the Zebra Mussel, Dreissena polymorpha: A Resource for Invasive Species Research.</title>
        <authorList>
            <person name="McCartney M.A."/>
            <person name="Auch B."/>
            <person name="Kono T."/>
            <person name="Mallez S."/>
            <person name="Zhang Y."/>
            <person name="Obille A."/>
            <person name="Becker A."/>
            <person name="Abrahante J.E."/>
            <person name="Garbe J."/>
            <person name="Badalamenti J.P."/>
            <person name="Herman A."/>
            <person name="Mangelson H."/>
            <person name="Liachko I."/>
            <person name="Sullivan S."/>
            <person name="Sone E.D."/>
            <person name="Koren S."/>
            <person name="Silverstein K.A.T."/>
            <person name="Beckman K.B."/>
            <person name="Gohl D.M."/>
        </authorList>
    </citation>
    <scope>NUCLEOTIDE SEQUENCE</scope>
    <source>
        <strain evidence="2">Duluth1</strain>
        <tissue evidence="2">Whole animal</tissue>
    </source>
</reference>
<dbReference type="AlphaFoldDB" id="A0A9D4N3L2"/>
<name>A0A9D4N3L2_DREPO</name>